<evidence type="ECO:0000313" key="6">
    <source>
        <dbReference type="Proteomes" id="UP001597532"/>
    </source>
</evidence>
<name>A0ABW5VCV4_9FLAO</name>
<comment type="similarity">
    <text evidence="1">Belongs to the 'phage' integrase family.</text>
</comment>
<dbReference type="EMBL" id="JBHUOK010000005">
    <property type="protein sequence ID" value="MFD2788812.1"/>
    <property type="molecule type" value="Genomic_DNA"/>
</dbReference>
<dbReference type="InterPro" id="IPR011010">
    <property type="entry name" value="DNA_brk_join_enz"/>
</dbReference>
<organism evidence="5 6">
    <name type="scientific">Arenibacter antarcticus</name>
    <dbReference type="NCBI Taxonomy" id="2040469"/>
    <lineage>
        <taxon>Bacteria</taxon>
        <taxon>Pseudomonadati</taxon>
        <taxon>Bacteroidota</taxon>
        <taxon>Flavobacteriia</taxon>
        <taxon>Flavobacteriales</taxon>
        <taxon>Flavobacteriaceae</taxon>
        <taxon>Arenibacter</taxon>
    </lineage>
</organism>
<dbReference type="Pfam" id="PF00589">
    <property type="entry name" value="Phage_integrase"/>
    <property type="match status" value="1"/>
</dbReference>
<keyword evidence="6" id="KW-1185">Reference proteome</keyword>
<dbReference type="InterPro" id="IPR025269">
    <property type="entry name" value="SAM-like_dom"/>
</dbReference>
<dbReference type="InterPro" id="IPR010998">
    <property type="entry name" value="Integrase_recombinase_N"/>
</dbReference>
<keyword evidence="2" id="KW-0238">DNA-binding</keyword>
<gene>
    <name evidence="5" type="ORF">ACFS1K_03445</name>
</gene>
<evidence type="ECO:0000256" key="2">
    <source>
        <dbReference type="ARBA" id="ARBA00023125"/>
    </source>
</evidence>
<dbReference type="InterPro" id="IPR050090">
    <property type="entry name" value="Tyrosine_recombinase_XerCD"/>
</dbReference>
<dbReference type="Gene3D" id="1.10.150.130">
    <property type="match status" value="1"/>
</dbReference>
<dbReference type="RefSeq" id="WP_251808809.1">
    <property type="nucleotide sequence ID" value="NZ_CP166679.1"/>
</dbReference>
<dbReference type="Gene3D" id="1.10.443.10">
    <property type="entry name" value="Intergrase catalytic core"/>
    <property type="match status" value="1"/>
</dbReference>
<dbReference type="PANTHER" id="PTHR30349:SF64">
    <property type="entry name" value="PROPHAGE INTEGRASE INTD-RELATED"/>
    <property type="match status" value="1"/>
</dbReference>
<evidence type="ECO:0000256" key="3">
    <source>
        <dbReference type="ARBA" id="ARBA00023172"/>
    </source>
</evidence>
<evidence type="ECO:0000256" key="1">
    <source>
        <dbReference type="ARBA" id="ARBA00008857"/>
    </source>
</evidence>
<proteinExistence type="inferred from homology"/>
<protein>
    <submittedName>
        <fullName evidence="5">Tyrosine-type recombinase/integrase</fullName>
    </submittedName>
</protein>
<dbReference type="InterPro" id="IPR013762">
    <property type="entry name" value="Integrase-like_cat_sf"/>
</dbReference>
<evidence type="ECO:0000259" key="4">
    <source>
        <dbReference type="PROSITE" id="PS51898"/>
    </source>
</evidence>
<comment type="caution">
    <text evidence="5">The sequence shown here is derived from an EMBL/GenBank/DDBJ whole genome shotgun (WGS) entry which is preliminary data.</text>
</comment>
<dbReference type="InterPro" id="IPR002104">
    <property type="entry name" value="Integrase_catalytic"/>
</dbReference>
<feature type="domain" description="Tyr recombinase" evidence="4">
    <location>
        <begin position="214"/>
        <end position="402"/>
    </location>
</feature>
<dbReference type="PANTHER" id="PTHR30349">
    <property type="entry name" value="PHAGE INTEGRASE-RELATED"/>
    <property type="match status" value="1"/>
</dbReference>
<dbReference type="Proteomes" id="UP001597532">
    <property type="component" value="Unassembled WGS sequence"/>
</dbReference>
<dbReference type="InterPro" id="IPR035386">
    <property type="entry name" value="Arm-DNA-bind_5"/>
</dbReference>
<sequence length="407" mass="47704">MATIQVTLRNKKNKAGLYPICIRITKNRKCTFMYLGQYIDKQNWDKQNNRVKKTHPNYKRLNNFILAKLAEINKSLLDIESDNSPITQIEEIRSKIQNRNKNHSFYEFAEFHFQELERNKKYSRINAERPLLNRIKRYPKAKTLTFEAITPQFLRGFISYLRSSKNSIGERTIVNNLIFIRTLYNRATQQNLISKDLYPFGNSEGKIKIRIPKSIKIGLTAEEITIMENLDLSDNPRQHHARNVFLFSFYLAGMRVADALKMTWANVQGERIYYTMSKNHKNLSLKIHNKLQKILEEYRPNKTSEKDYIFPELKNATNDPKDILRLTKIGNKRLNTNLGQIAHRADITKKLTMHVARHSFGNISGDRIPLQVLQKLYNHSDIKTTIEYQQNFINKDLDEALDLVIGA</sequence>
<dbReference type="SUPFAM" id="SSF56349">
    <property type="entry name" value="DNA breaking-rejoining enzymes"/>
    <property type="match status" value="1"/>
</dbReference>
<keyword evidence="3" id="KW-0233">DNA recombination</keyword>
<evidence type="ECO:0000313" key="5">
    <source>
        <dbReference type="EMBL" id="MFD2788812.1"/>
    </source>
</evidence>
<dbReference type="Pfam" id="PF13102">
    <property type="entry name" value="Phage_int_SAM_5"/>
    <property type="match status" value="1"/>
</dbReference>
<dbReference type="PROSITE" id="PS51898">
    <property type="entry name" value="TYR_RECOMBINASE"/>
    <property type="match status" value="1"/>
</dbReference>
<accession>A0ABW5VCV4</accession>
<dbReference type="Pfam" id="PF17293">
    <property type="entry name" value="Arm-DNA-bind_5"/>
    <property type="match status" value="1"/>
</dbReference>
<reference evidence="6" key="1">
    <citation type="journal article" date="2019" name="Int. J. Syst. Evol. Microbiol.">
        <title>The Global Catalogue of Microorganisms (GCM) 10K type strain sequencing project: providing services to taxonomists for standard genome sequencing and annotation.</title>
        <authorList>
            <consortium name="The Broad Institute Genomics Platform"/>
            <consortium name="The Broad Institute Genome Sequencing Center for Infectious Disease"/>
            <person name="Wu L."/>
            <person name="Ma J."/>
        </authorList>
    </citation>
    <scope>NUCLEOTIDE SEQUENCE [LARGE SCALE GENOMIC DNA]</scope>
    <source>
        <strain evidence="6">KCTC 52924</strain>
    </source>
</reference>